<keyword evidence="3" id="KW-1185">Reference proteome</keyword>
<reference evidence="3" key="1">
    <citation type="journal article" date="2019" name="Int. J. Syst. Evol. Microbiol.">
        <title>The Global Catalogue of Microorganisms (GCM) 10K type strain sequencing project: providing services to taxonomists for standard genome sequencing and annotation.</title>
        <authorList>
            <consortium name="The Broad Institute Genomics Platform"/>
            <consortium name="The Broad Institute Genome Sequencing Center for Infectious Disease"/>
            <person name="Wu L."/>
            <person name="Ma J."/>
        </authorList>
    </citation>
    <scope>NUCLEOTIDE SEQUENCE [LARGE SCALE GENOMIC DNA]</scope>
    <source>
        <strain evidence="3">CCM 8479</strain>
    </source>
</reference>
<evidence type="ECO:0000313" key="3">
    <source>
        <dbReference type="Proteomes" id="UP001596156"/>
    </source>
</evidence>
<evidence type="ECO:0000313" key="2">
    <source>
        <dbReference type="EMBL" id="MFC5228446.1"/>
    </source>
</evidence>
<proteinExistence type="predicted"/>
<evidence type="ECO:0000256" key="1">
    <source>
        <dbReference type="SAM" id="MobiDB-lite"/>
    </source>
</evidence>
<protein>
    <submittedName>
        <fullName evidence="2">Uncharacterized protein</fullName>
    </submittedName>
</protein>
<name>A0ABW0DFZ3_STRFI</name>
<sequence>MRVNGPCSTDRHRRRHRPPHGRSRRAAPPSQRSKFLSVAAQVEKAAFTRPDRGGAPAGDEPDRLVDDLRLAQIAMKLTSSGDVVPAPGRSEAKPR</sequence>
<dbReference type="EMBL" id="JBHSKL010000043">
    <property type="protein sequence ID" value="MFC5228446.1"/>
    <property type="molecule type" value="Genomic_DNA"/>
</dbReference>
<organism evidence="2 3">
    <name type="scientific">Streptomyces fimbriatus</name>
    <dbReference type="NCBI Taxonomy" id="68197"/>
    <lineage>
        <taxon>Bacteria</taxon>
        <taxon>Bacillati</taxon>
        <taxon>Actinomycetota</taxon>
        <taxon>Actinomycetes</taxon>
        <taxon>Kitasatosporales</taxon>
        <taxon>Streptomycetaceae</taxon>
        <taxon>Streptomyces</taxon>
    </lineage>
</organism>
<accession>A0ABW0DFZ3</accession>
<comment type="caution">
    <text evidence="2">The sequence shown here is derived from an EMBL/GenBank/DDBJ whole genome shotgun (WGS) entry which is preliminary data.</text>
</comment>
<gene>
    <name evidence="2" type="ORF">ACFPN6_28520</name>
</gene>
<dbReference type="Proteomes" id="UP001596156">
    <property type="component" value="Unassembled WGS sequence"/>
</dbReference>
<feature type="region of interest" description="Disordered" evidence="1">
    <location>
        <begin position="1"/>
        <end position="34"/>
    </location>
</feature>
<feature type="compositionally biased region" description="Basic residues" evidence="1">
    <location>
        <begin position="11"/>
        <end position="25"/>
    </location>
</feature>